<feature type="transmembrane region" description="Helical" evidence="1">
    <location>
        <begin position="331"/>
        <end position="354"/>
    </location>
</feature>
<dbReference type="Pfam" id="PF16868">
    <property type="entry name" value="NMT1_3"/>
    <property type="match status" value="1"/>
</dbReference>
<dbReference type="OrthoDB" id="237270at2"/>
<dbReference type="SUPFAM" id="SSF53850">
    <property type="entry name" value="Periplasmic binding protein-like II"/>
    <property type="match status" value="1"/>
</dbReference>
<dbReference type="Proteomes" id="UP000487350">
    <property type="component" value="Unassembled WGS sequence"/>
</dbReference>
<evidence type="ECO:0000256" key="1">
    <source>
        <dbReference type="SAM" id="Phobius"/>
    </source>
</evidence>
<keyword evidence="3" id="KW-1185">Reference proteome</keyword>
<name>A0A844B2I2_9BURK</name>
<sequence>MAAARIYRRKWVLVKLPVALGALALMAWLWLSFMPMPPRHLTLSAGLPDGVYYAYAQRYAEAFARQGVHLEVLASEGAEMNLQRLRGTASPAADLAFVQGGMGNVGVDRTGVARLETIARVDNETVWIFARTPGIDSVEQLQGQRVSIGPRGSGSRRLALALFEQVRMGAKDIVDTEIFGKAAAAAMGRGALDAAIMVSAPQSSVVQAFLATPGVYIVQLKRSAALTERLPYLQVRLLPQGALDAAGKQPSPPRDTAVLVTMSSLVARADLHPALQRLALDVAREVHAGPGPFHRAGDFPTLRRIEFPASAQARQTLVHGRPWIEEALPFFWAQLLLRLLVIVLPVLLLALWLVRVIPAYLRWLVDSSLARWYGELKFIEYDLARASMSGLDRVKYLQRLEAIERNMQNFATPGYLMPRWYTLRQHIDFVRARLYKGRGR</sequence>
<dbReference type="RefSeq" id="WP_153584792.1">
    <property type="nucleotide sequence ID" value="NZ_WJBU01000008.1"/>
</dbReference>
<gene>
    <name evidence="2" type="ORF">GHT07_09300</name>
</gene>
<keyword evidence="1" id="KW-0472">Membrane</keyword>
<keyword evidence="1" id="KW-0812">Transmembrane</keyword>
<dbReference type="EMBL" id="WJBU01000008">
    <property type="protein sequence ID" value="MRD47472.1"/>
    <property type="molecule type" value="Genomic_DNA"/>
</dbReference>
<comment type="caution">
    <text evidence="2">The sequence shown here is derived from an EMBL/GenBank/DDBJ whole genome shotgun (WGS) entry which is preliminary data.</text>
</comment>
<evidence type="ECO:0000313" key="2">
    <source>
        <dbReference type="EMBL" id="MRD47472.1"/>
    </source>
</evidence>
<accession>A0A844B2I2</accession>
<dbReference type="InterPro" id="IPR011852">
    <property type="entry name" value="TRAP_TAXI"/>
</dbReference>
<evidence type="ECO:0008006" key="4">
    <source>
        <dbReference type="Google" id="ProtNLM"/>
    </source>
</evidence>
<protein>
    <recommendedName>
        <fullName evidence="4">TRAP transporter solute receptor, TAXI family</fullName>
    </recommendedName>
</protein>
<dbReference type="Gene3D" id="3.40.190.10">
    <property type="entry name" value="Periplasmic binding protein-like II"/>
    <property type="match status" value="2"/>
</dbReference>
<dbReference type="PANTHER" id="PTHR42941">
    <property type="entry name" value="SLL1037 PROTEIN"/>
    <property type="match status" value="1"/>
</dbReference>
<keyword evidence="1" id="KW-1133">Transmembrane helix</keyword>
<proteinExistence type="predicted"/>
<dbReference type="PANTHER" id="PTHR42941:SF1">
    <property type="entry name" value="SLL1037 PROTEIN"/>
    <property type="match status" value="1"/>
</dbReference>
<reference evidence="2 3" key="1">
    <citation type="submission" date="2019-11" db="EMBL/GenBank/DDBJ databases">
        <title>Caenimonas koreensis gen. nov., sp. nov., isolated from activated sludge.</title>
        <authorList>
            <person name="Seung H.R."/>
        </authorList>
    </citation>
    <scope>NUCLEOTIDE SEQUENCE [LARGE SCALE GENOMIC DNA]</scope>
    <source>
        <strain evidence="2 3">EMB320</strain>
    </source>
</reference>
<evidence type="ECO:0000313" key="3">
    <source>
        <dbReference type="Proteomes" id="UP000487350"/>
    </source>
</evidence>
<dbReference type="AlphaFoldDB" id="A0A844B2I2"/>
<feature type="transmembrane region" description="Helical" evidence="1">
    <location>
        <begin position="12"/>
        <end position="31"/>
    </location>
</feature>
<organism evidence="2 3">
    <name type="scientific">Caenimonas koreensis DSM 17982</name>
    <dbReference type="NCBI Taxonomy" id="1121255"/>
    <lineage>
        <taxon>Bacteria</taxon>
        <taxon>Pseudomonadati</taxon>
        <taxon>Pseudomonadota</taxon>
        <taxon>Betaproteobacteria</taxon>
        <taxon>Burkholderiales</taxon>
        <taxon>Comamonadaceae</taxon>
        <taxon>Caenimonas</taxon>
    </lineage>
</organism>